<sequence>DIRKSIRNKITDKNIMARKTEIEQSTRELLQNMYREDILKTQNLVKKDLKQWLD</sequence>
<feature type="non-terminal residue" evidence="1">
    <location>
        <position position="1"/>
    </location>
</feature>
<gene>
    <name evidence="1" type="ORF">MNBD_GAMMA08-56</name>
</gene>
<name>A0A3B0X548_9ZZZZ</name>
<organism evidence="1">
    <name type="scientific">hydrothermal vent metagenome</name>
    <dbReference type="NCBI Taxonomy" id="652676"/>
    <lineage>
        <taxon>unclassified sequences</taxon>
        <taxon>metagenomes</taxon>
        <taxon>ecological metagenomes</taxon>
    </lineage>
</organism>
<reference evidence="1" key="1">
    <citation type="submission" date="2018-06" db="EMBL/GenBank/DDBJ databases">
        <authorList>
            <person name="Zhirakovskaya E."/>
        </authorList>
    </citation>
    <scope>NUCLEOTIDE SEQUENCE</scope>
</reference>
<protein>
    <submittedName>
        <fullName evidence="1">Uncharacterized protein</fullName>
    </submittedName>
</protein>
<proteinExistence type="predicted"/>
<dbReference type="AlphaFoldDB" id="A0A3B0X548"/>
<accession>A0A3B0X548</accession>
<evidence type="ECO:0000313" key="1">
    <source>
        <dbReference type="EMBL" id="VAW62841.1"/>
    </source>
</evidence>
<dbReference type="EMBL" id="UOFH01000230">
    <property type="protein sequence ID" value="VAW62841.1"/>
    <property type="molecule type" value="Genomic_DNA"/>
</dbReference>